<evidence type="ECO:0000313" key="1">
    <source>
        <dbReference type="EMBL" id="AOK17743.1"/>
    </source>
</evidence>
<name>A0A1B4PV02_BURCE</name>
<gene>
    <name evidence="1" type="ORF">WT26_18135</name>
</gene>
<reference evidence="1 2" key="1">
    <citation type="submission" date="2015-12" db="EMBL/GenBank/DDBJ databases">
        <title>Diversity of Burkholderia near neighbor genomes.</title>
        <authorList>
            <person name="Sahl J."/>
            <person name="Wagner D."/>
            <person name="Keim P."/>
        </authorList>
    </citation>
    <scope>NUCLEOTIDE SEQUENCE [LARGE SCALE GENOMIC DNA]</scope>
    <source>
        <strain evidence="1 2">MSMB1184WGS</strain>
    </source>
</reference>
<dbReference type="EMBL" id="CP013443">
    <property type="protein sequence ID" value="AOK17743.1"/>
    <property type="molecule type" value="Genomic_DNA"/>
</dbReference>
<dbReference type="Proteomes" id="UP000094776">
    <property type="component" value="Chromosome 1"/>
</dbReference>
<dbReference type="RefSeq" id="WP_059928690.1">
    <property type="nucleotide sequence ID" value="NZ_CP013443.1"/>
</dbReference>
<dbReference type="AlphaFoldDB" id="A0A1B4PV02"/>
<accession>A0A1B4PV02</accession>
<protein>
    <submittedName>
        <fullName evidence="1">Uncharacterized protein</fullName>
    </submittedName>
</protein>
<evidence type="ECO:0000313" key="2">
    <source>
        <dbReference type="Proteomes" id="UP000094776"/>
    </source>
</evidence>
<proteinExistence type="predicted"/>
<sequence length="92" mass="10257">MCATDGGDMNVINDQRNDHGGMALPLLMGEWAVLIEIIRLRLDQIERIDPDSLDEDVFADLYEDQETLTCLLAYIENNFARTFGGLQPALAA</sequence>
<organism evidence="1 2">
    <name type="scientific">Burkholderia cepacia</name>
    <name type="common">Pseudomonas cepacia</name>
    <dbReference type="NCBI Taxonomy" id="292"/>
    <lineage>
        <taxon>Bacteria</taxon>
        <taxon>Pseudomonadati</taxon>
        <taxon>Pseudomonadota</taxon>
        <taxon>Betaproteobacteria</taxon>
        <taxon>Burkholderiales</taxon>
        <taxon>Burkholderiaceae</taxon>
        <taxon>Burkholderia</taxon>
        <taxon>Burkholderia cepacia complex</taxon>
    </lineage>
</organism>